<evidence type="ECO:0000256" key="1">
    <source>
        <dbReference type="ARBA" id="ARBA00005466"/>
    </source>
</evidence>
<dbReference type="PANTHER" id="PTHR13878:SF91">
    <property type="entry name" value="FAD BINDING DOMAIN PROTEIN (AFU_ORTHOLOGUE AFUA_6G12070)-RELATED"/>
    <property type="match status" value="1"/>
</dbReference>
<evidence type="ECO:0000313" key="4">
    <source>
        <dbReference type="EMBL" id="KAF2645582.1"/>
    </source>
</evidence>
<dbReference type="PROSITE" id="PS51387">
    <property type="entry name" value="FAD_PCMH"/>
    <property type="match status" value="1"/>
</dbReference>
<comment type="similarity">
    <text evidence="1">Belongs to the oxygen-dependent FAD-linked oxidoreductase family.</text>
</comment>
<dbReference type="InterPro" id="IPR012951">
    <property type="entry name" value="BBE"/>
</dbReference>
<dbReference type="GO" id="GO:0071949">
    <property type="term" value="F:FAD binding"/>
    <property type="evidence" value="ECO:0007669"/>
    <property type="project" value="InterPro"/>
</dbReference>
<dbReference type="InterPro" id="IPR036318">
    <property type="entry name" value="FAD-bd_PCMH-like_sf"/>
</dbReference>
<dbReference type="InterPro" id="IPR006094">
    <property type="entry name" value="Oxid_FAD_bind_N"/>
</dbReference>
<dbReference type="AlphaFoldDB" id="A0A6A6SE52"/>
<accession>A0A6A6SE52</accession>
<sequence>MWLFSSLSSSSSSSSPQSSTLFAYERKQLTREYIASLPDEDKQLLAFDNQFGTNEVNKTDKRCRYGPADGKWPSEKAWERLSKQLSTATALIKTTPQASPCYGDTKNDVKCQEMTKNWYDPYSHIDDPTEILSPMYQGLTCQPPSVYNSTTCTLGGYPSYVVGAKAVLDIQLGINFARNNNIRLVVKNTGHDFAGKSIGAGSLSIWTHGLKDIQVFDNYVDDSGYRGPAVKAGAGVQAFELYKAVSDKGYAVVAGEGHTVGVMGGYIQGGGHSPLSSLYGMAADHVLSFEVVTSIGELVTANSSSNSDLFWALRGGGGATFGVVTSVTVKAYKDMQVTAASWSFNSSKLGVDKFWTATKAFIDNANIYADKGIYTYFMMASFDGKDYIFNMAPFFAPNKTANETNAILAPYLTHLTGQNIPFSPKVTEYKGFYGAWQAEFGLEGVSNVQTAIASRLFQRSNFNDDKSRTNTFNVLRQTLESNQSIIAFNLAPTLARGNADNAVNPAWRSTVIHAIAGRGWDIRATPSEILAARKVLTTVTLQKWRDITPNSGSYLNEADRMEPNWQQSFWGDKYAKLLDIKKDRDTKNVFWAVNSVGSEGWVVESVDGLPNENGKLCKVNGTSSTVADEPMLMAF</sequence>
<reference evidence="4" key="1">
    <citation type="journal article" date="2020" name="Stud. Mycol.">
        <title>101 Dothideomycetes genomes: a test case for predicting lifestyles and emergence of pathogens.</title>
        <authorList>
            <person name="Haridas S."/>
            <person name="Albert R."/>
            <person name="Binder M."/>
            <person name="Bloem J."/>
            <person name="Labutti K."/>
            <person name="Salamov A."/>
            <person name="Andreopoulos B."/>
            <person name="Baker S."/>
            <person name="Barry K."/>
            <person name="Bills G."/>
            <person name="Bluhm B."/>
            <person name="Cannon C."/>
            <person name="Castanera R."/>
            <person name="Culley D."/>
            <person name="Daum C."/>
            <person name="Ezra D."/>
            <person name="Gonzalez J."/>
            <person name="Henrissat B."/>
            <person name="Kuo A."/>
            <person name="Liang C."/>
            <person name="Lipzen A."/>
            <person name="Lutzoni F."/>
            <person name="Magnuson J."/>
            <person name="Mondo S."/>
            <person name="Nolan M."/>
            <person name="Ohm R."/>
            <person name="Pangilinan J."/>
            <person name="Park H.-J."/>
            <person name="Ramirez L."/>
            <person name="Alfaro M."/>
            <person name="Sun H."/>
            <person name="Tritt A."/>
            <person name="Yoshinaga Y."/>
            <person name="Zwiers L.-H."/>
            <person name="Turgeon B."/>
            <person name="Goodwin S."/>
            <person name="Spatafora J."/>
            <person name="Crous P."/>
            <person name="Grigoriev I."/>
        </authorList>
    </citation>
    <scope>NUCLEOTIDE SEQUENCE</scope>
    <source>
        <strain evidence="4">CBS 473.64</strain>
    </source>
</reference>
<dbReference type="PANTHER" id="PTHR13878">
    <property type="entry name" value="GULONOLACTONE OXIDASE"/>
    <property type="match status" value="1"/>
</dbReference>
<evidence type="ECO:0000259" key="3">
    <source>
        <dbReference type="PROSITE" id="PS51387"/>
    </source>
</evidence>
<dbReference type="Gene3D" id="3.30.465.10">
    <property type="match status" value="2"/>
</dbReference>
<protein>
    <submittedName>
        <fullName evidence="4">FAD binding domain-containing protein</fullName>
    </submittedName>
</protein>
<name>A0A6A6SE52_9PLEO</name>
<dbReference type="Proteomes" id="UP000799753">
    <property type="component" value="Unassembled WGS sequence"/>
</dbReference>
<organism evidence="4 5">
    <name type="scientific">Massarina eburnea CBS 473.64</name>
    <dbReference type="NCBI Taxonomy" id="1395130"/>
    <lineage>
        <taxon>Eukaryota</taxon>
        <taxon>Fungi</taxon>
        <taxon>Dikarya</taxon>
        <taxon>Ascomycota</taxon>
        <taxon>Pezizomycotina</taxon>
        <taxon>Dothideomycetes</taxon>
        <taxon>Pleosporomycetidae</taxon>
        <taxon>Pleosporales</taxon>
        <taxon>Massarineae</taxon>
        <taxon>Massarinaceae</taxon>
        <taxon>Massarina</taxon>
    </lineage>
</organism>
<dbReference type="Pfam" id="PF08031">
    <property type="entry name" value="BBE"/>
    <property type="match status" value="1"/>
</dbReference>
<dbReference type="GO" id="GO:0016491">
    <property type="term" value="F:oxidoreductase activity"/>
    <property type="evidence" value="ECO:0007669"/>
    <property type="project" value="UniProtKB-KW"/>
</dbReference>
<proteinExistence type="inferred from homology"/>
<dbReference type="InterPro" id="IPR016166">
    <property type="entry name" value="FAD-bd_PCMH"/>
</dbReference>
<keyword evidence="2" id="KW-0560">Oxidoreductase</keyword>
<dbReference type="EMBL" id="MU006777">
    <property type="protein sequence ID" value="KAF2645582.1"/>
    <property type="molecule type" value="Genomic_DNA"/>
</dbReference>
<dbReference type="SUPFAM" id="SSF56176">
    <property type="entry name" value="FAD-binding/transporter-associated domain-like"/>
    <property type="match status" value="1"/>
</dbReference>
<feature type="domain" description="FAD-binding PCMH-type" evidence="3">
    <location>
        <begin position="154"/>
        <end position="334"/>
    </location>
</feature>
<dbReference type="Pfam" id="PF01565">
    <property type="entry name" value="FAD_binding_4"/>
    <property type="match status" value="1"/>
</dbReference>
<evidence type="ECO:0000313" key="5">
    <source>
        <dbReference type="Proteomes" id="UP000799753"/>
    </source>
</evidence>
<gene>
    <name evidence="4" type="ORF">P280DRAFT_442220</name>
</gene>
<keyword evidence="5" id="KW-1185">Reference proteome</keyword>
<dbReference type="OrthoDB" id="9983560at2759"/>
<dbReference type="InterPro" id="IPR050432">
    <property type="entry name" value="FAD-linked_Oxidoreductases_BP"/>
</dbReference>
<evidence type="ECO:0000256" key="2">
    <source>
        <dbReference type="ARBA" id="ARBA00023002"/>
    </source>
</evidence>
<dbReference type="InterPro" id="IPR016169">
    <property type="entry name" value="FAD-bd_PCMH_sub2"/>
</dbReference>